<dbReference type="AlphaFoldDB" id="A0A2S4PSE0"/>
<accession>A0A2S4PSE0</accession>
<gene>
    <name evidence="1" type="ORF">EPUL_004659</name>
</gene>
<proteinExistence type="predicted"/>
<keyword evidence="2" id="KW-1185">Reference proteome</keyword>
<sequence length="219" mass="24411">MAKSSEITVLGPGEADEHAALVKHGRRAYVFHTTDGIAPILRSILIALVLGQKDEDYRKLEAEYQINLSKWVEGEIKAKNILIKRMSATVRPQTIRTMTARLLFDHVFHLSEIDMDLPNNKNITNPPPSQNSSASDMVMLPTNLWNLQYITHTPETLASAIELNSELISNLFVSSAPNQTPPSTSSSPIIPNLHQNFRISTPLITPYDGKPENLRPFCS</sequence>
<reference evidence="1 2" key="1">
    <citation type="submission" date="2017-10" db="EMBL/GenBank/DDBJ databases">
        <title>Development of genomic resources for the powdery mildew, Erysiphe pulchra.</title>
        <authorList>
            <person name="Wadl P.A."/>
            <person name="Mack B.M."/>
            <person name="Moore G."/>
            <person name="Beltz S.B."/>
        </authorList>
    </citation>
    <scope>NUCLEOTIDE SEQUENCE [LARGE SCALE GENOMIC DNA]</scope>
    <source>
        <strain evidence="1">Cflorida</strain>
    </source>
</reference>
<comment type="caution">
    <text evidence="1">The sequence shown here is derived from an EMBL/GenBank/DDBJ whole genome shotgun (WGS) entry which is preliminary data.</text>
</comment>
<organism evidence="1 2">
    <name type="scientific">Erysiphe pulchra</name>
    <dbReference type="NCBI Taxonomy" id="225359"/>
    <lineage>
        <taxon>Eukaryota</taxon>
        <taxon>Fungi</taxon>
        <taxon>Dikarya</taxon>
        <taxon>Ascomycota</taxon>
        <taxon>Pezizomycotina</taxon>
        <taxon>Leotiomycetes</taxon>
        <taxon>Erysiphales</taxon>
        <taxon>Erysiphaceae</taxon>
        <taxon>Erysiphe</taxon>
    </lineage>
</organism>
<dbReference type="EMBL" id="PEDP01000793">
    <property type="protein sequence ID" value="POS84942.1"/>
    <property type="molecule type" value="Genomic_DNA"/>
</dbReference>
<evidence type="ECO:0000313" key="2">
    <source>
        <dbReference type="Proteomes" id="UP000237438"/>
    </source>
</evidence>
<dbReference type="Proteomes" id="UP000237438">
    <property type="component" value="Unassembled WGS sequence"/>
</dbReference>
<protein>
    <submittedName>
        <fullName evidence="1">Uncharacterized protein</fullName>
    </submittedName>
</protein>
<evidence type="ECO:0000313" key="1">
    <source>
        <dbReference type="EMBL" id="POS84942.1"/>
    </source>
</evidence>
<name>A0A2S4PSE0_9PEZI</name>